<reference evidence="11 12" key="1">
    <citation type="submission" date="2018-12" db="EMBL/GenBank/DDBJ databases">
        <title>Draft genome sequence of Embleya hyalina NBRC 13850T.</title>
        <authorList>
            <person name="Komaki H."/>
            <person name="Hosoyama A."/>
            <person name="Kimura A."/>
            <person name="Ichikawa N."/>
            <person name="Tamura T."/>
        </authorList>
    </citation>
    <scope>NUCLEOTIDE SEQUENCE [LARGE SCALE GENOMIC DNA]</scope>
    <source>
        <strain evidence="11 12">NBRC 13850</strain>
    </source>
</reference>
<comment type="caution">
    <text evidence="11">The sequence shown here is derived from an EMBL/GenBank/DDBJ whole genome shotgun (WGS) entry which is preliminary data.</text>
</comment>
<dbReference type="PANTHER" id="PTHR23501:SF197">
    <property type="entry name" value="COMD"/>
    <property type="match status" value="1"/>
</dbReference>
<dbReference type="PANTHER" id="PTHR23501">
    <property type="entry name" value="MAJOR FACILITATOR SUPERFAMILY"/>
    <property type="match status" value="1"/>
</dbReference>
<accession>A0A401Z4D8</accession>
<evidence type="ECO:0000256" key="8">
    <source>
        <dbReference type="SAM" id="MobiDB-lite"/>
    </source>
</evidence>
<sequence length="606" mass="64197">MTDTKPQVRPQQAAGDSGLTHRQIMTIMYGLMAGMFLAALDQTIVSTAIRTISDDLHGLSQQAWATTAYLITSTIATPLYGKLSDLYGRRPFYLAAITIFVVGSAACTFSTSMYELAGFRALQGLGAGGLMSLAFAIIGDVVAPRERARYQGYFLAVFGTSSVLGPLVGGFFAGQDEILGIAGWRWVFLVNVPVGVVALLVVGKVLRIPHTRRPHRIDWFGAITLAMGVVPLLIVAEQGREWGWGSGVSLACYLIGAVGVVSWILVERRMGEDALIPMRLFSDRIFSLASLIGVIFGMAMFGGFMLIPQYFQIVKGASPTKAGLLMIPVMVGMMGSSILSGQITSKTGRYKIFPILGTGIAAIAMGLFALYVDAETSIVTTSMFMVLLGIGLGQCMQTLILVVQNAVPPRDMGVATSAATFFRQMGATAGTAVFLSVLFSNVSGEIAKAFTRDARTPAFKSALSDPAVLADPANGPVIEMARNPGPGGAQGSGVLSDSSFIQHLDPRLAAPFKEGFSEAMQLVFLIAACVMAVAFVLVFFIKEVPLRTMSGLEAKAAEEAERAAEGAAAEAPREPAATGSGATARTETSPEQDARRAAGRRWPEND</sequence>
<keyword evidence="7 9" id="KW-0472">Membrane</keyword>
<feature type="transmembrane region" description="Helical" evidence="9">
    <location>
        <begin position="522"/>
        <end position="541"/>
    </location>
</feature>
<comment type="subcellular location">
    <subcellularLocation>
        <location evidence="1">Cell membrane</location>
        <topology evidence="1">Multi-pass membrane protein</topology>
    </subcellularLocation>
</comment>
<keyword evidence="12" id="KW-1185">Reference proteome</keyword>
<dbReference type="SUPFAM" id="SSF103473">
    <property type="entry name" value="MFS general substrate transporter"/>
    <property type="match status" value="1"/>
</dbReference>
<evidence type="ECO:0000256" key="1">
    <source>
        <dbReference type="ARBA" id="ARBA00004651"/>
    </source>
</evidence>
<name>A0A401Z4D8_9ACTN</name>
<dbReference type="Gene3D" id="1.20.1720.10">
    <property type="entry name" value="Multidrug resistance protein D"/>
    <property type="match status" value="1"/>
</dbReference>
<keyword evidence="5 9" id="KW-0812">Transmembrane</keyword>
<feature type="transmembrane region" description="Helical" evidence="9">
    <location>
        <begin position="186"/>
        <end position="206"/>
    </location>
</feature>
<dbReference type="AlphaFoldDB" id="A0A401Z4D8"/>
<dbReference type="InterPro" id="IPR011701">
    <property type="entry name" value="MFS"/>
</dbReference>
<feature type="compositionally biased region" description="Low complexity" evidence="8">
    <location>
        <begin position="565"/>
        <end position="577"/>
    </location>
</feature>
<dbReference type="GO" id="GO:0005886">
    <property type="term" value="C:plasma membrane"/>
    <property type="evidence" value="ECO:0007669"/>
    <property type="project" value="UniProtKB-SubCell"/>
</dbReference>
<feature type="transmembrane region" description="Helical" evidence="9">
    <location>
        <begin position="61"/>
        <end position="80"/>
    </location>
</feature>
<evidence type="ECO:0000313" key="11">
    <source>
        <dbReference type="EMBL" id="GCE01708.1"/>
    </source>
</evidence>
<feature type="transmembrane region" description="Helical" evidence="9">
    <location>
        <begin position="352"/>
        <end position="372"/>
    </location>
</feature>
<feature type="transmembrane region" description="Helical" evidence="9">
    <location>
        <begin position="153"/>
        <end position="174"/>
    </location>
</feature>
<feature type="domain" description="Major facilitator superfamily (MFS) profile" evidence="10">
    <location>
        <begin position="27"/>
        <end position="546"/>
    </location>
</feature>
<feature type="transmembrane region" description="Helical" evidence="9">
    <location>
        <begin position="92"/>
        <end position="114"/>
    </location>
</feature>
<dbReference type="OrthoDB" id="7375466at2"/>
<feature type="transmembrane region" description="Helical" evidence="9">
    <location>
        <begin position="242"/>
        <end position="266"/>
    </location>
</feature>
<feature type="transmembrane region" description="Helical" evidence="9">
    <location>
        <begin position="120"/>
        <end position="141"/>
    </location>
</feature>
<feature type="transmembrane region" description="Helical" evidence="9">
    <location>
        <begin position="286"/>
        <end position="310"/>
    </location>
</feature>
<keyword evidence="4" id="KW-1003">Cell membrane</keyword>
<dbReference type="CDD" id="cd17502">
    <property type="entry name" value="MFS_Azr1_MDR_like"/>
    <property type="match status" value="1"/>
</dbReference>
<feature type="compositionally biased region" description="Basic and acidic residues" evidence="8">
    <location>
        <begin position="592"/>
        <end position="606"/>
    </location>
</feature>
<proteinExistence type="inferred from homology"/>
<comment type="similarity">
    <text evidence="2">Belongs to the major facilitator superfamily. TCR/Tet family.</text>
</comment>
<keyword evidence="6 9" id="KW-1133">Transmembrane helix</keyword>
<feature type="transmembrane region" description="Helical" evidence="9">
    <location>
        <begin position="378"/>
        <end position="403"/>
    </location>
</feature>
<evidence type="ECO:0000256" key="5">
    <source>
        <dbReference type="ARBA" id="ARBA00022692"/>
    </source>
</evidence>
<evidence type="ECO:0000256" key="9">
    <source>
        <dbReference type="SAM" id="Phobius"/>
    </source>
</evidence>
<dbReference type="InterPro" id="IPR020846">
    <property type="entry name" value="MFS_dom"/>
</dbReference>
<dbReference type="Proteomes" id="UP000286931">
    <property type="component" value="Unassembled WGS sequence"/>
</dbReference>
<evidence type="ECO:0000259" key="10">
    <source>
        <dbReference type="PROSITE" id="PS50850"/>
    </source>
</evidence>
<organism evidence="11 12">
    <name type="scientific">Embleya hyalina</name>
    <dbReference type="NCBI Taxonomy" id="516124"/>
    <lineage>
        <taxon>Bacteria</taxon>
        <taxon>Bacillati</taxon>
        <taxon>Actinomycetota</taxon>
        <taxon>Actinomycetes</taxon>
        <taxon>Kitasatosporales</taxon>
        <taxon>Streptomycetaceae</taxon>
        <taxon>Embleya</taxon>
    </lineage>
</organism>
<evidence type="ECO:0000256" key="2">
    <source>
        <dbReference type="ARBA" id="ARBA00007520"/>
    </source>
</evidence>
<dbReference type="InterPro" id="IPR036259">
    <property type="entry name" value="MFS_trans_sf"/>
</dbReference>
<evidence type="ECO:0000256" key="3">
    <source>
        <dbReference type="ARBA" id="ARBA00022448"/>
    </source>
</evidence>
<dbReference type="PROSITE" id="PS50850">
    <property type="entry name" value="MFS"/>
    <property type="match status" value="1"/>
</dbReference>
<dbReference type="GO" id="GO:0022857">
    <property type="term" value="F:transmembrane transporter activity"/>
    <property type="evidence" value="ECO:0007669"/>
    <property type="project" value="InterPro"/>
</dbReference>
<evidence type="ECO:0000313" key="12">
    <source>
        <dbReference type="Proteomes" id="UP000286931"/>
    </source>
</evidence>
<dbReference type="FunFam" id="1.20.1720.10:FF:000004">
    <property type="entry name" value="EmrB/QacA family drug resistance transporter"/>
    <property type="match status" value="1"/>
</dbReference>
<dbReference type="Gene3D" id="1.20.1250.20">
    <property type="entry name" value="MFS general substrate transporter like domains"/>
    <property type="match status" value="1"/>
</dbReference>
<evidence type="ECO:0000256" key="6">
    <source>
        <dbReference type="ARBA" id="ARBA00022989"/>
    </source>
</evidence>
<gene>
    <name evidence="11" type="ORF">EHYA_09477</name>
</gene>
<feature type="region of interest" description="Disordered" evidence="8">
    <location>
        <begin position="557"/>
        <end position="606"/>
    </location>
</feature>
<dbReference type="EMBL" id="BIFH01000052">
    <property type="protein sequence ID" value="GCE01708.1"/>
    <property type="molecule type" value="Genomic_DNA"/>
</dbReference>
<evidence type="ECO:0000256" key="7">
    <source>
        <dbReference type="ARBA" id="ARBA00023136"/>
    </source>
</evidence>
<feature type="transmembrane region" description="Helical" evidence="9">
    <location>
        <begin position="322"/>
        <end position="340"/>
    </location>
</feature>
<feature type="transmembrane region" description="Helical" evidence="9">
    <location>
        <begin position="218"/>
        <end position="236"/>
    </location>
</feature>
<feature type="compositionally biased region" description="Polar residues" evidence="8">
    <location>
        <begin position="580"/>
        <end position="591"/>
    </location>
</feature>
<dbReference type="Pfam" id="PF07690">
    <property type="entry name" value="MFS_1"/>
    <property type="match status" value="1"/>
</dbReference>
<feature type="transmembrane region" description="Helical" evidence="9">
    <location>
        <begin position="27"/>
        <end position="49"/>
    </location>
</feature>
<dbReference type="RefSeq" id="WP_126643315.1">
    <property type="nucleotide sequence ID" value="NZ_BIFH01000052.1"/>
</dbReference>
<evidence type="ECO:0000256" key="4">
    <source>
        <dbReference type="ARBA" id="ARBA00022475"/>
    </source>
</evidence>
<protein>
    <submittedName>
        <fullName evidence="11">MFS transporter</fullName>
    </submittedName>
</protein>
<keyword evidence="3" id="KW-0813">Transport</keyword>